<sequence>MESRLMIAEEQDLLALLPQKPPMVMVHQLLACSEAATVSRFRVTRDCVFFDNDVLSESGLVENIAQTAAAGVGFSYQQRGETPPVGFIAAIKGLTVHARPADGVEITTEITVQNQVMDFSIIRGRSWAGDTVFAECEMRIFLKKDS</sequence>
<evidence type="ECO:0000313" key="2">
    <source>
        <dbReference type="Proteomes" id="UP001501153"/>
    </source>
</evidence>
<dbReference type="InterPro" id="IPR016776">
    <property type="entry name" value="ApeP-like_dehydratase"/>
</dbReference>
<name>A0ABP8ISW7_9BACT</name>
<organism evidence="1 2">
    <name type="scientific">Hymenobacter saemangeumensis</name>
    <dbReference type="NCBI Taxonomy" id="1084522"/>
    <lineage>
        <taxon>Bacteria</taxon>
        <taxon>Pseudomonadati</taxon>
        <taxon>Bacteroidota</taxon>
        <taxon>Cytophagia</taxon>
        <taxon>Cytophagales</taxon>
        <taxon>Hymenobacteraceae</taxon>
        <taxon>Hymenobacter</taxon>
    </lineage>
</organism>
<dbReference type="InterPro" id="IPR029069">
    <property type="entry name" value="HotDog_dom_sf"/>
</dbReference>
<accession>A0ABP8ISW7</accession>
<dbReference type="EMBL" id="BAABGZ010000082">
    <property type="protein sequence ID" value="GAA4371175.1"/>
    <property type="molecule type" value="Genomic_DNA"/>
</dbReference>
<dbReference type="SUPFAM" id="SSF54637">
    <property type="entry name" value="Thioesterase/thiol ester dehydrase-isomerase"/>
    <property type="match status" value="1"/>
</dbReference>
<protein>
    <submittedName>
        <fullName evidence="1">Flexirubin biosynthesis protein</fullName>
    </submittedName>
</protein>
<comment type="caution">
    <text evidence="1">The sequence shown here is derived from an EMBL/GenBank/DDBJ whole genome shotgun (WGS) entry which is preliminary data.</text>
</comment>
<evidence type="ECO:0000313" key="1">
    <source>
        <dbReference type="EMBL" id="GAA4371175.1"/>
    </source>
</evidence>
<dbReference type="Proteomes" id="UP001501153">
    <property type="component" value="Unassembled WGS sequence"/>
</dbReference>
<proteinExistence type="predicted"/>
<gene>
    <name evidence="1" type="ORF">GCM10023185_46380</name>
</gene>
<dbReference type="Pfam" id="PF22817">
    <property type="entry name" value="ApeP-like"/>
    <property type="match status" value="1"/>
</dbReference>
<keyword evidence="2" id="KW-1185">Reference proteome</keyword>
<reference evidence="2" key="1">
    <citation type="journal article" date="2019" name="Int. J. Syst. Evol. Microbiol.">
        <title>The Global Catalogue of Microorganisms (GCM) 10K type strain sequencing project: providing services to taxonomists for standard genome sequencing and annotation.</title>
        <authorList>
            <consortium name="The Broad Institute Genomics Platform"/>
            <consortium name="The Broad Institute Genome Sequencing Center for Infectious Disease"/>
            <person name="Wu L."/>
            <person name="Ma J."/>
        </authorList>
    </citation>
    <scope>NUCLEOTIDE SEQUENCE [LARGE SCALE GENOMIC DNA]</scope>
    <source>
        <strain evidence="2">JCM 17923</strain>
    </source>
</reference>
<dbReference type="Gene3D" id="3.10.129.10">
    <property type="entry name" value="Hotdog Thioesterase"/>
    <property type="match status" value="1"/>
</dbReference>